<dbReference type="CDD" id="cd00112">
    <property type="entry name" value="LDLa"/>
    <property type="match status" value="1"/>
</dbReference>
<dbReference type="OrthoDB" id="6605119at2759"/>
<dbReference type="AlphaFoldDB" id="A0A5E4M335"/>
<keyword evidence="4" id="KW-0732">Signal</keyword>
<dbReference type="Proteomes" id="UP000325440">
    <property type="component" value="Unassembled WGS sequence"/>
</dbReference>
<dbReference type="PANTHER" id="PTHR24652">
    <property type="entry name" value="LOW-DENSITY LIPOPROTEIN RECEPTOR CLASS A DOMAIN-CONTAINING PROTEIN 2"/>
    <property type="match status" value="1"/>
</dbReference>
<evidence type="ECO:0000259" key="5">
    <source>
        <dbReference type="PROSITE" id="PS01180"/>
    </source>
</evidence>
<dbReference type="InterPro" id="IPR036055">
    <property type="entry name" value="LDL_receptor-like_sf"/>
</dbReference>
<evidence type="ECO:0000313" key="7">
    <source>
        <dbReference type="Proteomes" id="UP000325440"/>
    </source>
</evidence>
<keyword evidence="7" id="KW-1185">Reference proteome</keyword>
<keyword evidence="6" id="KW-0675">Receptor</keyword>
<dbReference type="SUPFAM" id="SSF57424">
    <property type="entry name" value="LDL receptor-like module"/>
    <property type="match status" value="1"/>
</dbReference>
<feature type="disulfide bond" evidence="2">
    <location>
        <begin position="416"/>
        <end position="428"/>
    </location>
</feature>
<evidence type="ECO:0000256" key="3">
    <source>
        <dbReference type="SAM" id="Phobius"/>
    </source>
</evidence>
<dbReference type="EMBL" id="CABPRJ010000023">
    <property type="protein sequence ID" value="VVC26000.1"/>
    <property type="molecule type" value="Genomic_DNA"/>
</dbReference>
<sequence length="539" mass="61852">MGRRKALVFFFLEIFLTITDCSSNNKRYDICRPFNQKKVIYTTVGSRGTVYAKNDSNLFNLNYSKLNESFSRQCSLHILSCPSCMVNLRFKDVNLTCSKEGVCNSVCIVEPPYLILRSLKCVDGTAKNNSSIHYKSLTSQVNLNFVSRYPYRHAFTAEYLITRNTQLAEIKPEFNNKANISFGGYVSTPFFPISYPNDLTFEQVINCKASVTCLIHLIFVDFQIAEESIIEFYDSDRKRLGVTGGITFRPPVMLSSGPMLYIKFFANAGSSIGYKAQYSCVQGNVQDSILKPNTNCGGFVENKGGAITMMHMVEEFEPAILFDCIWLFRTSHKYYNSKTHNLYMKVITLNDLAEANLVVQEGRTSDGRLLQWRNGSHFVELAVPIEVGYYVRLTGKFNSNSRLEIAYAAFSQSRPCFRNEFRCGNERCIPVRLQCDGFDHCGDNSDESPECFEVHDRESAEYTDKSWYAYKSNYYFPNSTLYSKRYHILIGCFIGFIVFLIIILLAVYKITTHYHFQTNFHNRLISISQLLCKNIHHNF</sequence>
<evidence type="ECO:0000256" key="4">
    <source>
        <dbReference type="SAM" id="SignalP"/>
    </source>
</evidence>
<dbReference type="Gene3D" id="2.60.120.290">
    <property type="entry name" value="Spermadhesin, CUB domain"/>
    <property type="match status" value="1"/>
</dbReference>
<keyword evidence="3" id="KW-0472">Membrane</keyword>
<reference evidence="6 7" key="1">
    <citation type="submission" date="2019-08" db="EMBL/GenBank/DDBJ databases">
        <authorList>
            <person name="Alioto T."/>
            <person name="Alioto T."/>
            <person name="Gomez Garrido J."/>
        </authorList>
    </citation>
    <scope>NUCLEOTIDE SEQUENCE [LARGE SCALE GENOMIC DNA]</scope>
</reference>
<dbReference type="PROSITE" id="PS01209">
    <property type="entry name" value="LDLRA_1"/>
    <property type="match status" value="1"/>
</dbReference>
<keyword evidence="6" id="KW-0449">Lipoprotein</keyword>
<dbReference type="InterPro" id="IPR035914">
    <property type="entry name" value="Sperma_CUB_dom_sf"/>
</dbReference>
<evidence type="ECO:0000256" key="2">
    <source>
        <dbReference type="PROSITE-ProRule" id="PRU00124"/>
    </source>
</evidence>
<dbReference type="PANTHER" id="PTHR24652:SF69">
    <property type="entry name" value="CUB DOMAIN-CONTAINING PROTEIN"/>
    <property type="match status" value="1"/>
</dbReference>
<feature type="transmembrane region" description="Helical" evidence="3">
    <location>
        <begin position="486"/>
        <end position="508"/>
    </location>
</feature>
<keyword evidence="3" id="KW-1133">Transmembrane helix</keyword>
<gene>
    <name evidence="6" type="ORF">CINCED_3A007358</name>
</gene>
<protein>
    <submittedName>
        <fullName evidence="6">CUB domain,Low-density lipoprotein (LDL) receptor class A repeat,Low-density lipoprotein (LDL)</fullName>
    </submittedName>
</protein>
<feature type="disulfide bond" evidence="2">
    <location>
        <begin position="423"/>
        <end position="441"/>
    </location>
</feature>
<feature type="domain" description="CUB" evidence="5">
    <location>
        <begin position="174"/>
        <end position="281"/>
    </location>
</feature>
<dbReference type="Pfam" id="PF00057">
    <property type="entry name" value="Ldl_recept_a"/>
    <property type="match status" value="1"/>
</dbReference>
<dbReference type="InterPro" id="IPR042333">
    <property type="entry name" value="LRAD2/Mig-13-like"/>
</dbReference>
<keyword evidence="3" id="KW-0812">Transmembrane</keyword>
<dbReference type="SUPFAM" id="SSF49854">
    <property type="entry name" value="Spermadhesin, CUB domain"/>
    <property type="match status" value="1"/>
</dbReference>
<evidence type="ECO:0000256" key="1">
    <source>
        <dbReference type="ARBA" id="ARBA00023157"/>
    </source>
</evidence>
<dbReference type="PROSITE" id="PS50068">
    <property type="entry name" value="LDLRA_2"/>
    <property type="match status" value="1"/>
</dbReference>
<dbReference type="Gene3D" id="4.10.400.10">
    <property type="entry name" value="Low-density Lipoprotein Receptor"/>
    <property type="match status" value="1"/>
</dbReference>
<comment type="caution">
    <text evidence="2">Lacks conserved residue(s) required for the propagation of feature annotation.</text>
</comment>
<dbReference type="SMART" id="SM00192">
    <property type="entry name" value="LDLa"/>
    <property type="match status" value="1"/>
</dbReference>
<dbReference type="PROSITE" id="PS01180">
    <property type="entry name" value="CUB"/>
    <property type="match status" value="1"/>
</dbReference>
<dbReference type="InterPro" id="IPR002172">
    <property type="entry name" value="LDrepeatLR_classA_rpt"/>
</dbReference>
<proteinExistence type="predicted"/>
<feature type="signal peptide" evidence="4">
    <location>
        <begin position="1"/>
        <end position="21"/>
    </location>
</feature>
<evidence type="ECO:0000313" key="6">
    <source>
        <dbReference type="EMBL" id="VVC26000.1"/>
    </source>
</evidence>
<dbReference type="InterPro" id="IPR023415">
    <property type="entry name" value="LDLR_class-A_CS"/>
</dbReference>
<dbReference type="InterPro" id="IPR000859">
    <property type="entry name" value="CUB_dom"/>
</dbReference>
<keyword evidence="1 2" id="KW-1015">Disulfide bond</keyword>
<name>A0A5E4M335_9HEMI</name>
<organism evidence="6 7">
    <name type="scientific">Cinara cedri</name>
    <dbReference type="NCBI Taxonomy" id="506608"/>
    <lineage>
        <taxon>Eukaryota</taxon>
        <taxon>Metazoa</taxon>
        <taxon>Ecdysozoa</taxon>
        <taxon>Arthropoda</taxon>
        <taxon>Hexapoda</taxon>
        <taxon>Insecta</taxon>
        <taxon>Pterygota</taxon>
        <taxon>Neoptera</taxon>
        <taxon>Paraneoptera</taxon>
        <taxon>Hemiptera</taxon>
        <taxon>Sternorrhyncha</taxon>
        <taxon>Aphidomorpha</taxon>
        <taxon>Aphidoidea</taxon>
        <taxon>Aphididae</taxon>
        <taxon>Lachninae</taxon>
        <taxon>Cinara</taxon>
    </lineage>
</organism>
<feature type="chain" id="PRO_5022845761" evidence="4">
    <location>
        <begin position="22"/>
        <end position="539"/>
    </location>
</feature>
<accession>A0A5E4M335</accession>